<gene>
    <name evidence="1" type="ORF">A8926_4711</name>
</gene>
<name>A0A2N3Y1N4_SACSN</name>
<comment type="caution">
    <text evidence="1">The sequence shown here is derived from an EMBL/GenBank/DDBJ whole genome shotgun (WGS) entry which is preliminary data.</text>
</comment>
<protein>
    <submittedName>
        <fullName evidence="1">Uncharacterized protein</fullName>
    </submittedName>
</protein>
<proteinExistence type="predicted"/>
<dbReference type="EMBL" id="PJNB01000001">
    <property type="protein sequence ID" value="PKW16819.1"/>
    <property type="molecule type" value="Genomic_DNA"/>
</dbReference>
<dbReference type="Proteomes" id="UP000233786">
    <property type="component" value="Unassembled WGS sequence"/>
</dbReference>
<evidence type="ECO:0000313" key="1">
    <source>
        <dbReference type="EMBL" id="PKW16819.1"/>
    </source>
</evidence>
<keyword evidence="2" id="KW-1185">Reference proteome</keyword>
<organism evidence="1 2">
    <name type="scientific">Saccharopolyspora spinosa</name>
    <dbReference type="NCBI Taxonomy" id="60894"/>
    <lineage>
        <taxon>Bacteria</taxon>
        <taxon>Bacillati</taxon>
        <taxon>Actinomycetota</taxon>
        <taxon>Actinomycetes</taxon>
        <taxon>Pseudonocardiales</taxon>
        <taxon>Pseudonocardiaceae</taxon>
        <taxon>Saccharopolyspora</taxon>
    </lineage>
</organism>
<sequence length="46" mass="5101">MQADLVLEDGGVKGIVTVGAVLGLLERGYAFQGSPVLRSGRWWRRW</sequence>
<evidence type="ECO:0000313" key="2">
    <source>
        <dbReference type="Proteomes" id="UP000233786"/>
    </source>
</evidence>
<reference evidence="1" key="1">
    <citation type="submission" date="2017-12" db="EMBL/GenBank/DDBJ databases">
        <title>Sequencing the genomes of 1000 Actinobacteria strains.</title>
        <authorList>
            <person name="Klenk H.-P."/>
        </authorList>
    </citation>
    <scope>NUCLEOTIDE SEQUENCE [LARGE SCALE GENOMIC DNA]</scope>
    <source>
        <strain evidence="1">DSM 44228</strain>
    </source>
</reference>
<dbReference type="AlphaFoldDB" id="A0A2N3Y1N4"/>
<accession>A0A2N3Y1N4</accession>